<sequence length="216" mass="24556">MIRKYILFFVALTLFLGSCNNKQKQASGATDTVTRVALDNPEKIQQISEVITRFVRAYQSQDNGKANALIHPDHGIAIVYRPGAMDNFTVVDSLDFSKPVPESYPYTTFPNDKVLTFEALPEFQCDTDKWTKLGFFCDSTSTSKTQVLETIAKFQDEYNEVKFDDTMKAQISNLENGSFRVILNPAEEHFLIFHVKQFDGAWYVTLLDRSYGNCDA</sequence>
<protein>
    <recommendedName>
        <fullName evidence="3">Lipoprotein</fullName>
    </recommendedName>
</protein>
<evidence type="ECO:0000313" key="2">
    <source>
        <dbReference type="Proteomes" id="UP000236731"/>
    </source>
</evidence>
<reference evidence="2" key="1">
    <citation type="submission" date="2016-10" db="EMBL/GenBank/DDBJ databases">
        <authorList>
            <person name="Varghese N."/>
            <person name="Submissions S."/>
        </authorList>
    </citation>
    <scope>NUCLEOTIDE SEQUENCE [LARGE SCALE GENOMIC DNA]</scope>
    <source>
        <strain evidence="2">DSM 22361</strain>
    </source>
</reference>
<evidence type="ECO:0008006" key="3">
    <source>
        <dbReference type="Google" id="ProtNLM"/>
    </source>
</evidence>
<name>A0A1H5ZV87_9SPHI</name>
<proteinExistence type="predicted"/>
<dbReference type="OrthoDB" id="5347149at2"/>
<dbReference type="PROSITE" id="PS51257">
    <property type="entry name" value="PROKAR_LIPOPROTEIN"/>
    <property type="match status" value="1"/>
</dbReference>
<dbReference type="AlphaFoldDB" id="A0A1H5ZV87"/>
<dbReference type="Proteomes" id="UP000236731">
    <property type="component" value="Unassembled WGS sequence"/>
</dbReference>
<accession>A0A1H5ZV87</accession>
<keyword evidence="2" id="KW-1185">Reference proteome</keyword>
<evidence type="ECO:0000313" key="1">
    <source>
        <dbReference type="EMBL" id="SEG40408.1"/>
    </source>
</evidence>
<dbReference type="EMBL" id="FNUT01000007">
    <property type="protein sequence ID" value="SEG40408.1"/>
    <property type="molecule type" value="Genomic_DNA"/>
</dbReference>
<gene>
    <name evidence="1" type="ORF">SAMN05421877_107209</name>
</gene>
<dbReference type="RefSeq" id="WP_103906638.1">
    <property type="nucleotide sequence ID" value="NZ_CP049246.1"/>
</dbReference>
<organism evidence="1 2">
    <name type="scientific">Sphingobacterium lactis</name>
    <dbReference type="NCBI Taxonomy" id="797291"/>
    <lineage>
        <taxon>Bacteria</taxon>
        <taxon>Pseudomonadati</taxon>
        <taxon>Bacteroidota</taxon>
        <taxon>Sphingobacteriia</taxon>
        <taxon>Sphingobacteriales</taxon>
        <taxon>Sphingobacteriaceae</taxon>
        <taxon>Sphingobacterium</taxon>
    </lineage>
</organism>